<evidence type="ECO:0000313" key="2">
    <source>
        <dbReference type="Proteomes" id="UP000010998"/>
    </source>
</evidence>
<proteinExistence type="predicted"/>
<dbReference type="HOGENOM" id="CLU_092618_0_1_5"/>
<dbReference type="CDD" id="cd00267">
    <property type="entry name" value="ABC_ATPase"/>
    <property type="match status" value="1"/>
</dbReference>
<organism evidence="1 2">
    <name type="scientific">Mesorhizobium australicum (strain HAMBI 3006 / LMG 24608 / WSM2073)</name>
    <dbReference type="NCBI Taxonomy" id="754035"/>
    <lineage>
        <taxon>Bacteria</taxon>
        <taxon>Pseudomonadati</taxon>
        <taxon>Pseudomonadota</taxon>
        <taxon>Alphaproteobacteria</taxon>
        <taxon>Hyphomicrobiales</taxon>
        <taxon>Phyllobacteriaceae</taxon>
        <taxon>Mesorhizobium</taxon>
    </lineage>
</organism>
<dbReference type="AlphaFoldDB" id="L0KDX4"/>
<dbReference type="InterPro" id="IPR052922">
    <property type="entry name" value="Cytidylate_Kinase-2"/>
</dbReference>
<sequence>MRVAQMKLSDFGDRICILGPSNSGKSTLADAIARKRGLTPIHLDLLFHLPNTDWLQRPRDEFIALHDAAIASERWVMDGNYSVCMPQRFQRATGLILLDISTPASLLRYFRRTLFEKERRGALEGGRDSTKWDMIHHIAVTTPKNRSRYRATFDQVNLPKLQLSSVRAIKKCFQDWDLAR</sequence>
<reference evidence="2" key="1">
    <citation type="submission" date="2012-02" db="EMBL/GenBank/DDBJ databases">
        <title>Complete sequence of Mesorhizobium australicum WSM2073.</title>
        <authorList>
            <person name="Lucas S."/>
            <person name="Han J."/>
            <person name="Lapidus A."/>
            <person name="Cheng J.-F."/>
            <person name="Goodwin L."/>
            <person name="Pitluck S."/>
            <person name="Peters L."/>
            <person name="Gu W."/>
            <person name="Detter J.C."/>
            <person name="Han C."/>
            <person name="Tapia R."/>
            <person name="Land M."/>
            <person name="Hauser L."/>
            <person name="Kyrpides N."/>
            <person name="Ivanova N."/>
            <person name="Pagani I."/>
            <person name="Reeve W.G."/>
            <person name="Howieson J.G."/>
            <person name="Tiwari R.P."/>
            <person name="O'Hara G.W."/>
            <person name="Atkins C.A."/>
            <person name="Ronson C.W."/>
            <person name="Nandasena K.G."/>
            <person name="Woyke T."/>
        </authorList>
    </citation>
    <scope>NUCLEOTIDE SEQUENCE [LARGE SCALE GENOMIC DNA]</scope>
    <source>
        <strain evidence="2">LMG 24608 / HAMBI 3006 / WSM2073</strain>
    </source>
</reference>
<keyword evidence="1" id="KW-0808">Transferase</keyword>
<gene>
    <name evidence="1" type="ordered locus">Mesau_00074</name>
</gene>
<evidence type="ECO:0000313" key="1">
    <source>
        <dbReference type="EMBL" id="AGB42579.1"/>
    </source>
</evidence>
<dbReference type="InterPro" id="IPR027417">
    <property type="entry name" value="P-loop_NTPase"/>
</dbReference>
<accession>L0KDX4</accession>
<protein>
    <submittedName>
        <fullName evidence="1">Adenylate kinase-like kinase</fullName>
    </submittedName>
</protein>
<dbReference type="Proteomes" id="UP000010998">
    <property type="component" value="Chromosome"/>
</dbReference>
<name>L0KDX4_MESAW</name>
<dbReference type="KEGG" id="mam:Mesau_00074"/>
<dbReference type="eggNOG" id="COG0563">
    <property type="taxonomic scope" value="Bacteria"/>
</dbReference>
<keyword evidence="1" id="KW-0418">Kinase</keyword>
<dbReference type="EMBL" id="CP003358">
    <property type="protein sequence ID" value="AGB42579.1"/>
    <property type="molecule type" value="Genomic_DNA"/>
</dbReference>
<keyword evidence="2" id="KW-1185">Reference proteome</keyword>
<dbReference type="PANTHER" id="PTHR37816:SF2">
    <property type="entry name" value="DNA TOPOLOGY MODULATION PROTEIN FLAR-RELATED PROTEIN"/>
    <property type="match status" value="1"/>
</dbReference>
<dbReference type="Gene3D" id="3.40.50.300">
    <property type="entry name" value="P-loop containing nucleotide triphosphate hydrolases"/>
    <property type="match status" value="1"/>
</dbReference>
<dbReference type="SUPFAM" id="SSF52540">
    <property type="entry name" value="P-loop containing nucleoside triphosphate hydrolases"/>
    <property type="match status" value="1"/>
</dbReference>
<dbReference type="PANTHER" id="PTHR37816">
    <property type="entry name" value="YALI0E33011P"/>
    <property type="match status" value="1"/>
</dbReference>
<dbReference type="GO" id="GO:0016301">
    <property type="term" value="F:kinase activity"/>
    <property type="evidence" value="ECO:0007669"/>
    <property type="project" value="UniProtKB-KW"/>
</dbReference>
<dbReference type="STRING" id="754035.Mesau_00074"/>